<protein>
    <submittedName>
        <fullName evidence="1">Uncharacterized protein</fullName>
    </submittedName>
</protein>
<accession>A0A0F8VVE5</accession>
<evidence type="ECO:0000313" key="1">
    <source>
        <dbReference type="EMBL" id="KKK48317.1"/>
    </source>
</evidence>
<gene>
    <name evidence="1" type="ORF">LCGC14_3146350</name>
</gene>
<reference evidence="1" key="1">
    <citation type="journal article" date="2015" name="Nature">
        <title>Complex archaea that bridge the gap between prokaryotes and eukaryotes.</title>
        <authorList>
            <person name="Spang A."/>
            <person name="Saw J.H."/>
            <person name="Jorgensen S.L."/>
            <person name="Zaremba-Niedzwiedzka K."/>
            <person name="Martijn J."/>
            <person name="Lind A.E."/>
            <person name="van Eijk R."/>
            <person name="Schleper C."/>
            <person name="Guy L."/>
            <person name="Ettema T.J."/>
        </authorList>
    </citation>
    <scope>NUCLEOTIDE SEQUENCE</scope>
</reference>
<proteinExistence type="predicted"/>
<dbReference type="AlphaFoldDB" id="A0A0F8VVE5"/>
<name>A0A0F8VVE5_9ZZZZ</name>
<organism evidence="1">
    <name type="scientific">marine sediment metagenome</name>
    <dbReference type="NCBI Taxonomy" id="412755"/>
    <lineage>
        <taxon>unclassified sequences</taxon>
        <taxon>metagenomes</taxon>
        <taxon>ecological metagenomes</taxon>
    </lineage>
</organism>
<sequence length="98" mass="10177">AAGGDDGLRYAVAAFLRRGAANYDRVDWDNKIVIADSGDGEAIALLAACLGCMVDGNVAMNGGDAAPGQQPYRDVAATNKNHWGVNWTGNAVDLPKQS</sequence>
<dbReference type="EMBL" id="LAZR01069127">
    <property type="protein sequence ID" value="KKK48317.1"/>
    <property type="molecule type" value="Genomic_DNA"/>
</dbReference>
<comment type="caution">
    <text evidence="1">The sequence shown here is derived from an EMBL/GenBank/DDBJ whole genome shotgun (WGS) entry which is preliminary data.</text>
</comment>
<feature type="non-terminal residue" evidence="1">
    <location>
        <position position="1"/>
    </location>
</feature>